<accession>A6HUM2</accession>
<sequence>MSDLKPHGKVASVEMITYHCWEDEPPLPSILAGESFETATVRNSLWKLSEVRPQGRRRPFQNGLASSVVAATL</sequence>
<dbReference type="AlphaFoldDB" id="A6HUM2"/>
<protein>
    <submittedName>
        <fullName evidence="1">RCG37041</fullName>
    </submittedName>
</protein>
<evidence type="ECO:0000313" key="2">
    <source>
        <dbReference type="Proteomes" id="UP000234681"/>
    </source>
</evidence>
<proteinExistence type="predicted"/>
<dbReference type="EMBL" id="CH473951">
    <property type="protein sequence ID" value="EDM02585.1"/>
    <property type="molecule type" value="Genomic_DNA"/>
</dbReference>
<name>A6HUM2_RAT</name>
<gene>
    <name evidence="1" type="ORF">rCG_37041</name>
</gene>
<dbReference type="Proteomes" id="UP000234681">
    <property type="component" value="Chromosome 15"/>
</dbReference>
<evidence type="ECO:0000313" key="1">
    <source>
        <dbReference type="EMBL" id="EDM02585.1"/>
    </source>
</evidence>
<organism evidence="1 2">
    <name type="scientific">Rattus norvegicus</name>
    <name type="common">Rat</name>
    <dbReference type="NCBI Taxonomy" id="10116"/>
    <lineage>
        <taxon>Eukaryota</taxon>
        <taxon>Metazoa</taxon>
        <taxon>Chordata</taxon>
        <taxon>Craniata</taxon>
        <taxon>Vertebrata</taxon>
        <taxon>Euteleostomi</taxon>
        <taxon>Mammalia</taxon>
        <taxon>Eutheria</taxon>
        <taxon>Euarchontoglires</taxon>
        <taxon>Glires</taxon>
        <taxon>Rodentia</taxon>
        <taxon>Myomorpha</taxon>
        <taxon>Muroidea</taxon>
        <taxon>Muridae</taxon>
        <taxon>Murinae</taxon>
        <taxon>Rattus</taxon>
    </lineage>
</organism>
<reference evidence="1 2" key="1">
    <citation type="submission" date="2005-07" db="EMBL/GenBank/DDBJ databases">
        <authorList>
            <person name="Mural R.J."/>
            <person name="Li P.W."/>
            <person name="Adams M.D."/>
            <person name="Amanatides P.G."/>
            <person name="Baden-Tillson H."/>
            <person name="Barnstead M."/>
            <person name="Chin S.H."/>
            <person name="Dew I."/>
            <person name="Evans C.A."/>
            <person name="Ferriera S."/>
            <person name="Flanigan M."/>
            <person name="Fosler C."/>
            <person name="Glodek A."/>
            <person name="Gu Z."/>
            <person name="Holt R.A."/>
            <person name="Jennings D."/>
            <person name="Kraft C.L."/>
            <person name="Lu F."/>
            <person name="Nguyen T."/>
            <person name="Nusskern D.R."/>
            <person name="Pfannkoch C.M."/>
            <person name="Sitter C."/>
            <person name="Sutton G.G."/>
            <person name="Venter J.C."/>
            <person name="Wang Z."/>
            <person name="Woodage T."/>
            <person name="Zheng X.H."/>
            <person name="Zhong F."/>
        </authorList>
    </citation>
    <scope>NUCLEOTIDE SEQUENCE [LARGE SCALE GENOMIC DNA]</scope>
    <source>
        <strain>BN</strain>
        <strain evidence="2">Sprague-Dawley</strain>
    </source>
</reference>